<protein>
    <submittedName>
        <fullName evidence="2">KinB-signaling pathway activation protein</fullName>
    </submittedName>
</protein>
<evidence type="ECO:0000256" key="1">
    <source>
        <dbReference type="SAM" id="Phobius"/>
    </source>
</evidence>
<feature type="transmembrane region" description="Helical" evidence="1">
    <location>
        <begin position="111"/>
        <end position="128"/>
    </location>
</feature>
<reference evidence="2 3" key="1">
    <citation type="submission" date="2019-09" db="EMBL/GenBank/DDBJ databases">
        <title>Draft genome sequence of Bacillus sp. JC-7.</title>
        <authorList>
            <person name="Tanaka N."/>
            <person name="Shiwa Y."/>
            <person name="Fujita N."/>
            <person name="Tanasupawat S."/>
        </authorList>
    </citation>
    <scope>NUCLEOTIDE SEQUENCE [LARGE SCALE GENOMIC DNA]</scope>
    <source>
        <strain evidence="2 3">JC-7</strain>
    </source>
</reference>
<evidence type="ECO:0000313" key="2">
    <source>
        <dbReference type="EMBL" id="GER69857.1"/>
    </source>
</evidence>
<dbReference type="Proteomes" id="UP000391919">
    <property type="component" value="Unassembled WGS sequence"/>
</dbReference>
<organism evidence="2 3">
    <name type="scientific">Weizmannia acidilactici</name>
    <dbReference type="NCBI Taxonomy" id="2607726"/>
    <lineage>
        <taxon>Bacteria</taxon>
        <taxon>Bacillati</taxon>
        <taxon>Bacillota</taxon>
        <taxon>Bacilli</taxon>
        <taxon>Bacillales</taxon>
        <taxon>Bacillaceae</taxon>
        <taxon>Heyndrickxia</taxon>
    </lineage>
</organism>
<feature type="transmembrane region" description="Helical" evidence="1">
    <location>
        <begin position="140"/>
        <end position="159"/>
    </location>
</feature>
<dbReference type="EMBL" id="BKZQ01000012">
    <property type="protein sequence ID" value="GER69857.1"/>
    <property type="molecule type" value="Genomic_DNA"/>
</dbReference>
<evidence type="ECO:0000313" key="3">
    <source>
        <dbReference type="Proteomes" id="UP000391919"/>
    </source>
</evidence>
<keyword evidence="1" id="KW-0472">Membrane</keyword>
<dbReference type="RefSeq" id="WP_151680409.1">
    <property type="nucleotide sequence ID" value="NZ_BKZP01000016.1"/>
</dbReference>
<dbReference type="PIRSF" id="PIRSF029886">
    <property type="entry name" value="KBAA"/>
    <property type="match status" value="1"/>
</dbReference>
<gene>
    <name evidence="2" type="ORF">BpJC7_11600</name>
</gene>
<dbReference type="GO" id="GO:0045881">
    <property type="term" value="P:positive regulation of sporulation resulting in formation of a cellular spore"/>
    <property type="evidence" value="ECO:0007669"/>
    <property type="project" value="InterPro"/>
</dbReference>
<dbReference type="SMART" id="SM01251">
    <property type="entry name" value="KbaA"/>
    <property type="match status" value="1"/>
</dbReference>
<keyword evidence="1" id="KW-1133">Transmembrane helix</keyword>
<feature type="transmembrane region" description="Helical" evidence="1">
    <location>
        <begin position="7"/>
        <end position="28"/>
    </location>
</feature>
<feature type="transmembrane region" description="Helical" evidence="1">
    <location>
        <begin position="48"/>
        <end position="73"/>
    </location>
</feature>
<keyword evidence="3" id="KW-1185">Reference proteome</keyword>
<feature type="transmembrane region" description="Helical" evidence="1">
    <location>
        <begin position="85"/>
        <end position="105"/>
    </location>
</feature>
<name>A0A5J4JHB1_9BACI</name>
<accession>A0A5J4JHB1</accession>
<keyword evidence="1" id="KW-0812">Transmembrane</keyword>
<feature type="transmembrane region" description="Helical" evidence="1">
    <location>
        <begin position="165"/>
        <end position="189"/>
    </location>
</feature>
<dbReference type="Pfam" id="PF14089">
    <property type="entry name" value="KbaA"/>
    <property type="match status" value="1"/>
</dbReference>
<sequence>MTSRNWVRFFFAVLALGGVSSGILGFLIRWPELEPYVARMDLLSIVGAFFWFAGVGLIFSLVSQVGFFAYLTVHQLGLDIFRSRMVWQAIQLVAACYVLFDFVYFRADFHQSLWFAAVVLAVSLAAAFAKAKQAKSASAFIPALFFMVAATILEWVPALRVNNQSWLYLMFFPLLICNAFQLLVLPYFLKRSQKEREQKAAMKAAN</sequence>
<dbReference type="AlphaFoldDB" id="A0A5J4JHB1"/>
<comment type="caution">
    <text evidence="2">The sequence shown here is derived from an EMBL/GenBank/DDBJ whole genome shotgun (WGS) entry which is preliminary data.</text>
</comment>
<proteinExistence type="predicted"/>
<dbReference type="InterPro" id="IPR024164">
    <property type="entry name" value="KinB-signalling_activ"/>
</dbReference>